<evidence type="ECO:0000313" key="7">
    <source>
        <dbReference type="EMBL" id="KXZ69845.1"/>
    </source>
</evidence>
<evidence type="ECO:0000313" key="9">
    <source>
        <dbReference type="Proteomes" id="UP000075544"/>
    </source>
</evidence>
<dbReference type="PATRIC" id="fig|52133.18.peg.1533"/>
<keyword evidence="2" id="KW-1003">Cell membrane</keyword>
<evidence type="ECO:0000256" key="6">
    <source>
        <dbReference type="SAM" id="Phobius"/>
    </source>
</evidence>
<evidence type="ECO:0000256" key="4">
    <source>
        <dbReference type="ARBA" id="ARBA00022989"/>
    </source>
</evidence>
<dbReference type="GO" id="GO:0015171">
    <property type="term" value="F:amino acid transmembrane transporter activity"/>
    <property type="evidence" value="ECO:0007669"/>
    <property type="project" value="TreeGrafter"/>
</dbReference>
<comment type="subcellular location">
    <subcellularLocation>
        <location evidence="1">Cell membrane</location>
        <topology evidence="1">Multi-pass membrane protein</topology>
    </subcellularLocation>
</comment>
<feature type="transmembrane region" description="Helical" evidence="6">
    <location>
        <begin position="146"/>
        <end position="171"/>
    </location>
</feature>
<protein>
    <submittedName>
        <fullName evidence="7">LysE type translocator</fullName>
    </submittedName>
</protein>
<evidence type="ECO:0000313" key="8">
    <source>
        <dbReference type="EMBL" id="KXZ69980.1"/>
    </source>
</evidence>
<dbReference type="EMBL" id="JRHX01000068">
    <property type="protein sequence ID" value="KXZ69845.1"/>
    <property type="molecule type" value="Genomic_DNA"/>
</dbReference>
<keyword evidence="4 6" id="KW-1133">Transmembrane helix</keyword>
<dbReference type="Proteomes" id="UP000075680">
    <property type="component" value="Unassembled WGS sequence"/>
</dbReference>
<proteinExistence type="predicted"/>
<feature type="transmembrane region" description="Helical" evidence="6">
    <location>
        <begin position="183"/>
        <end position="200"/>
    </location>
</feature>
<dbReference type="PANTHER" id="PTHR30086:SF20">
    <property type="entry name" value="ARGININE EXPORTER PROTEIN ARGO-RELATED"/>
    <property type="match status" value="1"/>
</dbReference>
<comment type="caution">
    <text evidence="7">The sequence shown here is derived from an EMBL/GenBank/DDBJ whole genome shotgun (WGS) entry which is preliminary data.</text>
</comment>
<gene>
    <name evidence="7" type="ORF">AVENLUH13518_02296</name>
    <name evidence="8" type="ORF">AVENLUH5627_01477</name>
</gene>
<dbReference type="Proteomes" id="UP000075544">
    <property type="component" value="Unassembled WGS sequence"/>
</dbReference>
<feature type="transmembrane region" description="Helical" evidence="6">
    <location>
        <begin position="52"/>
        <end position="69"/>
    </location>
</feature>
<evidence type="ECO:0000256" key="1">
    <source>
        <dbReference type="ARBA" id="ARBA00004651"/>
    </source>
</evidence>
<accession>A0A150HSZ2</accession>
<reference evidence="9 10" key="1">
    <citation type="journal article" date="2016" name="Sci. Rep.">
        <title>Genomic and phenotypic characterization of the species Acinetobacter venetianus.</title>
        <authorList>
            <person name="Fondi M."/>
            <person name="Maida I."/>
            <person name="Perrin E."/>
            <person name="Orlandini V."/>
            <person name="La Torre L."/>
            <person name="Bosi E."/>
            <person name="Negroni A."/>
            <person name="Zanaroli G."/>
            <person name="Fava F."/>
            <person name="Decorosi F."/>
            <person name="Giovannetti L."/>
            <person name="Viti C."/>
            <person name="Vaneechoutte M."/>
            <person name="Dijkshoorn L."/>
            <person name="Fani R."/>
        </authorList>
    </citation>
    <scope>NUCLEOTIDE SEQUENCE [LARGE SCALE GENOMIC DNA]</scope>
    <source>
        <strain evidence="7 9">LUH13518</strain>
        <strain evidence="8 10">LUH5627</strain>
    </source>
</reference>
<dbReference type="InterPro" id="IPR001123">
    <property type="entry name" value="LeuE-type"/>
</dbReference>
<evidence type="ECO:0000256" key="2">
    <source>
        <dbReference type="ARBA" id="ARBA00022475"/>
    </source>
</evidence>
<dbReference type="GO" id="GO:0005886">
    <property type="term" value="C:plasma membrane"/>
    <property type="evidence" value="ECO:0007669"/>
    <property type="project" value="UniProtKB-SubCell"/>
</dbReference>
<sequence>MWSFGICMIESWFFVLAMIAVLLIPGPTNALLASSTHQHGFVKTMSFIPVEWLGYTYGIGLWALFIHLFDPIWPALHLILHVCSVIYVLWLAFHLWKSSHLQKHYQNHQQIKTYQLFLSTLKNPKTLLLAAGIFPDETWNSVENTAWVLGVFTLVLIPVSLFWMMFGRALLTGSLIGIKADHLYKGSAMLLIVCMLPMVFRFF</sequence>
<keyword evidence="3 6" id="KW-0812">Transmembrane</keyword>
<feature type="transmembrane region" description="Helical" evidence="6">
    <location>
        <begin position="75"/>
        <end position="96"/>
    </location>
</feature>
<dbReference type="AlphaFoldDB" id="A0A150HSZ2"/>
<name>A0A150HSZ2_9GAMM</name>
<keyword evidence="5 6" id="KW-0472">Membrane</keyword>
<organism evidence="7 9">
    <name type="scientific">Acinetobacter venetianus</name>
    <dbReference type="NCBI Taxonomy" id="52133"/>
    <lineage>
        <taxon>Bacteria</taxon>
        <taxon>Pseudomonadati</taxon>
        <taxon>Pseudomonadota</taxon>
        <taxon>Gammaproteobacteria</taxon>
        <taxon>Moraxellales</taxon>
        <taxon>Moraxellaceae</taxon>
        <taxon>Acinetobacter</taxon>
    </lineage>
</organism>
<feature type="transmembrane region" description="Helical" evidence="6">
    <location>
        <begin position="12"/>
        <end position="32"/>
    </location>
</feature>
<evidence type="ECO:0000256" key="3">
    <source>
        <dbReference type="ARBA" id="ARBA00022692"/>
    </source>
</evidence>
<dbReference type="PANTHER" id="PTHR30086">
    <property type="entry name" value="ARGININE EXPORTER PROTEIN ARGO"/>
    <property type="match status" value="1"/>
</dbReference>
<dbReference type="GO" id="GO:0033228">
    <property type="term" value="P:cysteine export across plasma membrane"/>
    <property type="evidence" value="ECO:0007669"/>
    <property type="project" value="TreeGrafter"/>
</dbReference>
<evidence type="ECO:0000313" key="10">
    <source>
        <dbReference type="Proteomes" id="UP000075680"/>
    </source>
</evidence>
<dbReference type="EMBL" id="JRUE01000135">
    <property type="protein sequence ID" value="KXZ69980.1"/>
    <property type="molecule type" value="Genomic_DNA"/>
</dbReference>
<evidence type="ECO:0000256" key="5">
    <source>
        <dbReference type="ARBA" id="ARBA00023136"/>
    </source>
</evidence>